<dbReference type="PROSITE" id="PS00061">
    <property type="entry name" value="ADH_SHORT"/>
    <property type="match status" value="1"/>
</dbReference>
<dbReference type="Proteomes" id="UP001156691">
    <property type="component" value="Unassembled WGS sequence"/>
</dbReference>
<dbReference type="InterPro" id="IPR020904">
    <property type="entry name" value="Sc_DH/Rdtase_CS"/>
</dbReference>
<gene>
    <name evidence="3" type="ORF">GCM10010862_26450</name>
</gene>
<dbReference type="SUPFAM" id="SSF51735">
    <property type="entry name" value="NAD(P)-binding Rossmann-fold domains"/>
    <property type="match status" value="1"/>
</dbReference>
<keyword evidence="1" id="KW-0560">Oxidoreductase</keyword>
<dbReference type="PRINTS" id="PR00080">
    <property type="entry name" value="SDRFAMILY"/>
</dbReference>
<dbReference type="PANTHER" id="PTHR43658:SF8">
    <property type="entry name" value="17-BETA-HYDROXYSTEROID DEHYDROGENASE 14-RELATED"/>
    <property type="match status" value="1"/>
</dbReference>
<dbReference type="PANTHER" id="PTHR43658">
    <property type="entry name" value="SHORT-CHAIN DEHYDROGENASE/REDUCTASE"/>
    <property type="match status" value="1"/>
</dbReference>
<dbReference type="InterPro" id="IPR036291">
    <property type="entry name" value="NAD(P)-bd_dom_sf"/>
</dbReference>
<dbReference type="RefSeq" id="WP_284340797.1">
    <property type="nucleotide sequence ID" value="NZ_BSNS01000011.1"/>
</dbReference>
<dbReference type="EMBL" id="BSNS01000011">
    <property type="protein sequence ID" value="GLQ55386.1"/>
    <property type="molecule type" value="Genomic_DNA"/>
</dbReference>
<reference evidence="4" key="1">
    <citation type="journal article" date="2019" name="Int. J. Syst. Evol. Microbiol.">
        <title>The Global Catalogue of Microorganisms (GCM) 10K type strain sequencing project: providing services to taxonomists for standard genome sequencing and annotation.</title>
        <authorList>
            <consortium name="The Broad Institute Genomics Platform"/>
            <consortium name="The Broad Institute Genome Sequencing Center for Infectious Disease"/>
            <person name="Wu L."/>
            <person name="Ma J."/>
        </authorList>
    </citation>
    <scope>NUCLEOTIDE SEQUENCE [LARGE SCALE GENOMIC DNA]</scope>
    <source>
        <strain evidence="4">NBRC 112416</strain>
    </source>
</reference>
<sequence>MRIAGQTALVTGGGSGLGAATARALAERDARVTVLDLNSEKGELLARDIGGIFVRCDVSDPQSATEAFARSREGHGAPTILVNCAGIGTAARVVGRDGPMSLEAFERVVRVNLIGTFNMIRLATAEMSLAEPQSGGSRGVIVSTASVAAFEGQIGQAAYAASKGGIAALTLPVARELARFGIRVLTIAPGLFNTPLLAELPEETKAAIASAIPFPARLGEPDEFAALVIAMIENDYLNGETVRLDGGVRLQPK</sequence>
<dbReference type="InterPro" id="IPR002347">
    <property type="entry name" value="SDR_fam"/>
</dbReference>
<proteinExistence type="inferred from homology"/>
<dbReference type="Gene3D" id="3.40.50.720">
    <property type="entry name" value="NAD(P)-binding Rossmann-like Domain"/>
    <property type="match status" value="1"/>
</dbReference>
<keyword evidence="4" id="KW-1185">Reference proteome</keyword>
<comment type="caution">
    <text evidence="3">The sequence shown here is derived from an EMBL/GenBank/DDBJ whole genome shotgun (WGS) entry which is preliminary data.</text>
</comment>
<evidence type="ECO:0000313" key="4">
    <source>
        <dbReference type="Proteomes" id="UP001156691"/>
    </source>
</evidence>
<evidence type="ECO:0000256" key="2">
    <source>
        <dbReference type="RuleBase" id="RU000363"/>
    </source>
</evidence>
<dbReference type="Pfam" id="PF00106">
    <property type="entry name" value="adh_short"/>
    <property type="match status" value="1"/>
</dbReference>
<evidence type="ECO:0000313" key="3">
    <source>
        <dbReference type="EMBL" id="GLQ55386.1"/>
    </source>
</evidence>
<protein>
    <submittedName>
        <fullName evidence="3">3-hydroxyacyl-CoA dehydrogenase</fullName>
    </submittedName>
</protein>
<comment type="similarity">
    <text evidence="2">Belongs to the short-chain dehydrogenases/reductases (SDR) family.</text>
</comment>
<evidence type="ECO:0000256" key="1">
    <source>
        <dbReference type="ARBA" id="ARBA00023002"/>
    </source>
</evidence>
<dbReference type="PRINTS" id="PR00081">
    <property type="entry name" value="GDHRDH"/>
</dbReference>
<name>A0ABQ5W614_9HYPH</name>
<organism evidence="3 4">
    <name type="scientific">Devosia nitrariae</name>
    <dbReference type="NCBI Taxonomy" id="2071872"/>
    <lineage>
        <taxon>Bacteria</taxon>
        <taxon>Pseudomonadati</taxon>
        <taxon>Pseudomonadota</taxon>
        <taxon>Alphaproteobacteria</taxon>
        <taxon>Hyphomicrobiales</taxon>
        <taxon>Devosiaceae</taxon>
        <taxon>Devosia</taxon>
    </lineage>
</organism>
<accession>A0ABQ5W614</accession>